<evidence type="ECO:0000256" key="7">
    <source>
        <dbReference type="ARBA" id="ARBA00023237"/>
    </source>
</evidence>
<dbReference type="GO" id="GO:0005576">
    <property type="term" value="C:extracellular region"/>
    <property type="evidence" value="ECO:0007669"/>
    <property type="project" value="UniProtKB-SubCell"/>
</dbReference>
<keyword evidence="7" id="KW-0998">Cell outer membrane</keyword>
<evidence type="ECO:0000256" key="3">
    <source>
        <dbReference type="ARBA" id="ARBA00004613"/>
    </source>
</evidence>
<dbReference type="PANTHER" id="PTHR11319:SF35">
    <property type="entry name" value="OUTER MEMBRANE PROTEIN PMPC-RELATED"/>
    <property type="match status" value="1"/>
</dbReference>
<evidence type="ECO:0000256" key="4">
    <source>
        <dbReference type="ARBA" id="ARBA00022525"/>
    </source>
</evidence>
<evidence type="ECO:0000313" key="10">
    <source>
        <dbReference type="Proteomes" id="UP000001396"/>
    </source>
</evidence>
<comment type="caution">
    <text evidence="9">The sequence shown here is derived from an EMBL/GenBank/DDBJ whole genome shotgun (WGS) entry which is preliminary data.</text>
</comment>
<dbReference type="RefSeq" id="XP_020430632.1">
    <property type="nucleotide sequence ID" value="XM_020579957.1"/>
</dbReference>
<proteinExistence type="predicted"/>
<dbReference type="EMBL" id="ADBJ01000038">
    <property type="protein sequence ID" value="EFA78508.1"/>
    <property type="molecule type" value="Genomic_DNA"/>
</dbReference>
<protein>
    <recommendedName>
        <fullName evidence="11">Polymorphic outer membrane protein</fullName>
    </recommendedName>
</protein>
<dbReference type="PANTHER" id="PTHR11319">
    <property type="entry name" value="G PROTEIN-COUPLED RECEPTOR-RELATED"/>
    <property type="match status" value="1"/>
</dbReference>
<reference evidence="9 10" key="1">
    <citation type="journal article" date="2011" name="Genome Res.">
        <title>Phylogeny-wide analysis of social amoeba genomes highlights ancient origins for complex intercellular communication.</title>
        <authorList>
            <person name="Heidel A.J."/>
            <person name="Lawal H.M."/>
            <person name="Felder M."/>
            <person name="Schilde C."/>
            <person name="Helps N.R."/>
            <person name="Tunggal B."/>
            <person name="Rivero F."/>
            <person name="John U."/>
            <person name="Schleicher M."/>
            <person name="Eichinger L."/>
            <person name="Platzer M."/>
            <person name="Noegel A.A."/>
            <person name="Schaap P."/>
            <person name="Gloeckner G."/>
        </authorList>
    </citation>
    <scope>NUCLEOTIDE SEQUENCE [LARGE SCALE GENOMIC DNA]</scope>
    <source>
        <strain evidence="10">ATCC 26659 / Pp 5 / PN500</strain>
    </source>
</reference>
<dbReference type="AlphaFoldDB" id="D3BKS8"/>
<keyword evidence="6" id="KW-0472">Membrane</keyword>
<evidence type="ECO:0000256" key="1">
    <source>
        <dbReference type="ARBA" id="ARBA00004196"/>
    </source>
</evidence>
<feature type="chain" id="PRO_5003042317" description="Polymorphic outer membrane protein" evidence="8">
    <location>
        <begin position="23"/>
        <end position="537"/>
    </location>
</feature>
<dbReference type="InterPro" id="IPR011050">
    <property type="entry name" value="Pectin_lyase_fold/virulence"/>
</dbReference>
<keyword evidence="10" id="KW-1185">Reference proteome</keyword>
<sequence length="537" mass="57777">MNTISLFITFLVFLLVSGSSQAITQCYFDKNVNSCKSVNARMHCPSIEECLSTFGDSYGTYEVIIQDGNYNSEDCPGLIEAPISMNGSLTFKTPTVDKYANFNCGDSQFISINLQNYMVLNFTNLILSGSSQDRGGCVAIYVGDQEATVYFTNVKSIHGCTSQREGGFLYSQAIRNIFYNSYIANCQSQYSDGGAIHANITYLFSSTFENNVAAQSGGVAAGSKIFSSNSNFIGNSAQDGGCLSATTVMSVFNSSLISNSAINTGGALYATCYLTIDVSTFENCSASNGGAIYVESGMTIFNSVFDSNQALYEGSGGAIFFQSLDNTSISVFTTNFTNNWSGGKGGVIFIDSGSLYLQQTIFKNNSAVDSGGIIYGVNGPNLQVFNIFTSQFNDSYSGNNGGVMCSEQRYEDEEIVINLLGSTFNGNTASNYAGGIYFEQMPQSLIGGIFSNSKSSEKLSSTFYSNSILQADIVNVTNTDSTTLYQVPIYIESSFEYWKAIGVQGECYDGYATIDEFGNVLTCKCFPPAQGSTCQLN</sequence>
<organism evidence="9 10">
    <name type="scientific">Heterostelium pallidum (strain ATCC 26659 / Pp 5 / PN500)</name>
    <name type="common">Cellular slime mold</name>
    <name type="synonym">Polysphondylium pallidum</name>
    <dbReference type="NCBI Taxonomy" id="670386"/>
    <lineage>
        <taxon>Eukaryota</taxon>
        <taxon>Amoebozoa</taxon>
        <taxon>Evosea</taxon>
        <taxon>Eumycetozoa</taxon>
        <taxon>Dictyostelia</taxon>
        <taxon>Acytosteliales</taxon>
        <taxon>Acytosteliaceae</taxon>
        <taxon>Heterostelium</taxon>
    </lineage>
</organism>
<dbReference type="Proteomes" id="UP000001396">
    <property type="component" value="Unassembled WGS sequence"/>
</dbReference>
<evidence type="ECO:0000256" key="2">
    <source>
        <dbReference type="ARBA" id="ARBA00004442"/>
    </source>
</evidence>
<dbReference type="SUPFAM" id="SSF51126">
    <property type="entry name" value="Pectin lyase-like"/>
    <property type="match status" value="2"/>
</dbReference>
<dbReference type="GeneID" id="31364635"/>
<keyword evidence="4" id="KW-0964">Secreted</keyword>
<evidence type="ECO:0000256" key="5">
    <source>
        <dbReference type="ARBA" id="ARBA00022729"/>
    </source>
</evidence>
<dbReference type="InterPro" id="IPR003368">
    <property type="entry name" value="POMP_repeat"/>
</dbReference>
<evidence type="ECO:0000313" key="9">
    <source>
        <dbReference type="EMBL" id="EFA78508.1"/>
    </source>
</evidence>
<dbReference type="InParanoid" id="D3BKS8"/>
<name>D3BKS8_HETP5</name>
<gene>
    <name evidence="9" type="ORF">PPL_09160</name>
</gene>
<comment type="subcellular location">
    <subcellularLocation>
        <location evidence="1">Cell envelope</location>
    </subcellularLocation>
    <subcellularLocation>
        <location evidence="2">Cell outer membrane</location>
    </subcellularLocation>
    <subcellularLocation>
        <location evidence="3">Secreted</location>
    </subcellularLocation>
</comment>
<feature type="signal peptide" evidence="8">
    <location>
        <begin position="1"/>
        <end position="22"/>
    </location>
</feature>
<evidence type="ECO:0000256" key="6">
    <source>
        <dbReference type="ARBA" id="ARBA00023136"/>
    </source>
</evidence>
<keyword evidence="5 8" id="KW-0732">Signal</keyword>
<evidence type="ECO:0008006" key="11">
    <source>
        <dbReference type="Google" id="ProtNLM"/>
    </source>
</evidence>
<dbReference type="Pfam" id="PF02415">
    <property type="entry name" value="Chlam_PMP"/>
    <property type="match status" value="1"/>
</dbReference>
<accession>D3BKS8</accession>
<evidence type="ECO:0000256" key="8">
    <source>
        <dbReference type="SAM" id="SignalP"/>
    </source>
</evidence>